<feature type="domain" description="DUF3700" evidence="1">
    <location>
        <begin position="2"/>
        <end position="67"/>
    </location>
</feature>
<name>A0ABC8L8B1_ERUVS</name>
<keyword evidence="3" id="KW-1185">Reference proteome</keyword>
<gene>
    <name evidence="2" type="ORF">ERUC_LOCUS32199</name>
</gene>
<reference evidence="2 3" key="1">
    <citation type="submission" date="2022-03" db="EMBL/GenBank/DDBJ databases">
        <authorList>
            <person name="Macdonald S."/>
            <person name="Ahmed S."/>
            <person name="Newling K."/>
        </authorList>
    </citation>
    <scope>NUCLEOTIDE SEQUENCE [LARGE SCALE GENOMIC DNA]</scope>
</reference>
<proteinExistence type="predicted"/>
<evidence type="ECO:0000259" key="1">
    <source>
        <dbReference type="Pfam" id="PF12481"/>
    </source>
</evidence>
<sequence length="71" mass="7471">MLAIFDKNVAKASEALQSQEGCLVCALKDGLLPNHFASVYPGAVTINLASSGLIACSLDKQNPLLPSLRWG</sequence>
<organism evidence="2 3">
    <name type="scientific">Eruca vesicaria subsp. sativa</name>
    <name type="common">Garden rocket</name>
    <name type="synonym">Eruca sativa</name>
    <dbReference type="NCBI Taxonomy" id="29727"/>
    <lineage>
        <taxon>Eukaryota</taxon>
        <taxon>Viridiplantae</taxon>
        <taxon>Streptophyta</taxon>
        <taxon>Embryophyta</taxon>
        <taxon>Tracheophyta</taxon>
        <taxon>Spermatophyta</taxon>
        <taxon>Magnoliopsida</taxon>
        <taxon>eudicotyledons</taxon>
        <taxon>Gunneridae</taxon>
        <taxon>Pentapetalae</taxon>
        <taxon>rosids</taxon>
        <taxon>malvids</taxon>
        <taxon>Brassicales</taxon>
        <taxon>Brassicaceae</taxon>
        <taxon>Brassiceae</taxon>
        <taxon>Eruca</taxon>
    </lineage>
</organism>
<dbReference type="EMBL" id="CAKOAT010459598">
    <property type="protein sequence ID" value="CAH8375581.1"/>
    <property type="molecule type" value="Genomic_DNA"/>
</dbReference>
<dbReference type="AlphaFoldDB" id="A0ABC8L8B1"/>
<dbReference type="Pfam" id="PF12481">
    <property type="entry name" value="DUF3700"/>
    <property type="match status" value="1"/>
</dbReference>
<dbReference type="Proteomes" id="UP001642260">
    <property type="component" value="Unassembled WGS sequence"/>
</dbReference>
<evidence type="ECO:0000313" key="2">
    <source>
        <dbReference type="EMBL" id="CAH8375581.1"/>
    </source>
</evidence>
<comment type="caution">
    <text evidence="2">The sequence shown here is derived from an EMBL/GenBank/DDBJ whole genome shotgun (WGS) entry which is preliminary data.</text>
</comment>
<protein>
    <recommendedName>
        <fullName evidence="1">DUF3700 domain-containing protein</fullName>
    </recommendedName>
</protein>
<evidence type="ECO:0000313" key="3">
    <source>
        <dbReference type="Proteomes" id="UP001642260"/>
    </source>
</evidence>
<accession>A0ABC8L8B1</accession>
<dbReference type="InterPro" id="IPR024286">
    <property type="entry name" value="DUF3700"/>
</dbReference>